<dbReference type="AlphaFoldDB" id="A0A538SJV7"/>
<feature type="region of interest" description="Disordered" evidence="1">
    <location>
        <begin position="1"/>
        <end position="26"/>
    </location>
</feature>
<sequence>MVPAGAYATSERESRGTPDKESLTETPVVSFGSTVTSYAAVIPRSHPIKANEKIAKLERVANTPRTRGAERRLTVFGVIPVSVYERRLCGV</sequence>
<dbReference type="Proteomes" id="UP000320913">
    <property type="component" value="Unassembled WGS sequence"/>
</dbReference>
<proteinExistence type="predicted"/>
<reference evidence="4 5" key="1">
    <citation type="journal article" date="2019" name="Nat. Microbiol.">
        <title>Mediterranean grassland soil C-N compound turnover is dependent on rainfall and depth, and is mediated by genomically divergent microorganisms.</title>
        <authorList>
            <person name="Diamond S."/>
            <person name="Andeer P.F."/>
            <person name="Li Z."/>
            <person name="Crits-Christoph A."/>
            <person name="Burstein D."/>
            <person name="Anantharaman K."/>
            <person name="Lane K.R."/>
            <person name="Thomas B.C."/>
            <person name="Pan C."/>
            <person name="Northen T.R."/>
            <person name="Banfield J.F."/>
        </authorList>
    </citation>
    <scope>NUCLEOTIDE SEQUENCE [LARGE SCALE GENOMIC DNA]</scope>
    <source>
        <strain evidence="2">WS_1</strain>
        <strain evidence="3">WS_5</strain>
    </source>
</reference>
<organism evidence="2 4">
    <name type="scientific">Eiseniibacteriota bacterium</name>
    <dbReference type="NCBI Taxonomy" id="2212470"/>
    <lineage>
        <taxon>Bacteria</taxon>
        <taxon>Candidatus Eiseniibacteriota</taxon>
    </lineage>
</organism>
<name>A0A538SJV7_UNCEI</name>
<evidence type="ECO:0000313" key="4">
    <source>
        <dbReference type="Proteomes" id="UP000316292"/>
    </source>
</evidence>
<dbReference type="EMBL" id="VBOR01000001">
    <property type="protein sequence ID" value="TMQ51641.1"/>
    <property type="molecule type" value="Genomic_DNA"/>
</dbReference>
<accession>A0A538SJV7</accession>
<evidence type="ECO:0000313" key="3">
    <source>
        <dbReference type="EMBL" id="TMQ55026.1"/>
    </source>
</evidence>
<gene>
    <name evidence="2" type="ORF">E6K71_00010</name>
    <name evidence="3" type="ORF">E6K75_09840</name>
</gene>
<dbReference type="Proteomes" id="UP000316292">
    <property type="component" value="Unassembled WGS sequence"/>
</dbReference>
<feature type="compositionally biased region" description="Basic and acidic residues" evidence="1">
    <location>
        <begin position="10"/>
        <end position="23"/>
    </location>
</feature>
<protein>
    <submittedName>
        <fullName evidence="2">Uncharacterized protein</fullName>
    </submittedName>
</protein>
<evidence type="ECO:0000313" key="5">
    <source>
        <dbReference type="Proteomes" id="UP000320913"/>
    </source>
</evidence>
<evidence type="ECO:0000313" key="2">
    <source>
        <dbReference type="EMBL" id="TMQ51641.1"/>
    </source>
</evidence>
<evidence type="ECO:0000256" key="1">
    <source>
        <dbReference type="SAM" id="MobiDB-lite"/>
    </source>
</evidence>
<dbReference type="EMBL" id="VBOV01000279">
    <property type="protein sequence ID" value="TMQ55026.1"/>
    <property type="molecule type" value="Genomic_DNA"/>
</dbReference>
<comment type="caution">
    <text evidence="2">The sequence shown here is derived from an EMBL/GenBank/DDBJ whole genome shotgun (WGS) entry which is preliminary data.</text>
</comment>